<dbReference type="Gene3D" id="3.90.550.10">
    <property type="entry name" value="Spore Coat Polysaccharide Biosynthesis Protein SpsA, Chain A"/>
    <property type="match status" value="1"/>
</dbReference>
<sequence>MRICVAAICRNEEKNIGEFLKHVRAADAVSIVDTGSTDSTPDFYESFNHPNFFLSYDVSNVRDLGRSRNLAAAPFNDDDLIVWLDIDERFSDPNWVEVLRTQLEGIDDLRAIWIQMHNGDSQYPQKKAYRKQFYQWRYAAHEVLIANDPNDRNEGLYDLNDFHTDHFPDFEKPRNYVNELATDVANWPFEDRPRFYYARELCYMVKAGQFEVIDEAFAEVQQLERICRWKDYIALIHVELLGALYMAGRNWMASAYAAVAARPDRVESYGTACDAFYRQGDNVNALGFAIQGIAAYNNPNKKPLLFDRSQSNLDLCLEVAYWASHNLGLYEPALTYLIQLAALRGEDVTQSIEQSGLVEKIEQSRAGAVSQGSSTLEAQSDGTPATEEIVQHEQQSTTQEGGSSQAKPDQPE</sequence>
<dbReference type="PANTHER" id="PTHR43630:SF2">
    <property type="entry name" value="GLYCOSYLTRANSFERASE"/>
    <property type="match status" value="1"/>
</dbReference>
<dbReference type="SUPFAM" id="SSF53448">
    <property type="entry name" value="Nucleotide-diphospho-sugar transferases"/>
    <property type="match status" value="1"/>
</dbReference>
<feature type="region of interest" description="Disordered" evidence="1">
    <location>
        <begin position="368"/>
        <end position="412"/>
    </location>
</feature>
<feature type="compositionally biased region" description="Polar residues" evidence="1">
    <location>
        <begin position="370"/>
        <end position="383"/>
    </location>
</feature>
<evidence type="ECO:0000256" key="1">
    <source>
        <dbReference type="SAM" id="MobiDB-lite"/>
    </source>
</evidence>
<organism evidence="3 4">
    <name type="scientific">Erwinia phage pEa_SNUABM_5</name>
    <dbReference type="NCBI Taxonomy" id="2797313"/>
    <lineage>
        <taxon>Viruses</taxon>
        <taxon>Duplodnaviria</taxon>
        <taxon>Heunggongvirae</taxon>
        <taxon>Uroviricota</taxon>
        <taxon>Caudoviricetes</taxon>
        <taxon>Rivsvirus</taxon>
        <taxon>Rivsvirus SNUABM5</taxon>
    </lineage>
</organism>
<evidence type="ECO:0000259" key="2">
    <source>
        <dbReference type="Pfam" id="PF00535"/>
    </source>
</evidence>
<dbReference type="InterPro" id="IPR001173">
    <property type="entry name" value="Glyco_trans_2-like"/>
</dbReference>
<gene>
    <name evidence="3" type="ORF">pEaSNUABM5_00153</name>
</gene>
<dbReference type="Pfam" id="PF00535">
    <property type="entry name" value="Glycos_transf_2"/>
    <property type="match status" value="1"/>
</dbReference>
<dbReference type="InterPro" id="IPR029044">
    <property type="entry name" value="Nucleotide-diphossugar_trans"/>
</dbReference>
<name>A0A7T8EPI3_9CAUD</name>
<dbReference type="PANTHER" id="PTHR43630">
    <property type="entry name" value="POLY-BETA-1,6-N-ACETYL-D-GLUCOSAMINE SYNTHASE"/>
    <property type="match status" value="1"/>
</dbReference>
<evidence type="ECO:0000313" key="4">
    <source>
        <dbReference type="Proteomes" id="UP000596123"/>
    </source>
</evidence>
<keyword evidence="4" id="KW-1185">Reference proteome</keyword>
<protein>
    <submittedName>
        <fullName evidence="3">Putative glycosyl transferase</fullName>
    </submittedName>
</protein>
<reference evidence="3 4" key="1">
    <citation type="submission" date="2020-12" db="EMBL/GenBank/DDBJ databases">
        <title>Complete genome sequence of Erwinia phage pEa_SNUABM_5.</title>
        <authorList>
            <person name="Kim S.G."/>
            <person name="Lee S.B."/>
            <person name="Kwon J."/>
            <person name="Park S.C."/>
        </authorList>
    </citation>
    <scope>NUCLEOTIDE SEQUENCE [LARGE SCALE GENOMIC DNA]</scope>
</reference>
<feature type="compositionally biased region" description="Low complexity" evidence="1">
    <location>
        <begin position="393"/>
        <end position="405"/>
    </location>
</feature>
<accession>A0A7T8EPI3</accession>
<proteinExistence type="predicted"/>
<dbReference type="EMBL" id="MW366843">
    <property type="protein sequence ID" value="QQO90295.1"/>
    <property type="molecule type" value="Genomic_DNA"/>
</dbReference>
<dbReference type="GO" id="GO:0016740">
    <property type="term" value="F:transferase activity"/>
    <property type="evidence" value="ECO:0007669"/>
    <property type="project" value="UniProtKB-KW"/>
</dbReference>
<keyword evidence="3" id="KW-0808">Transferase</keyword>
<dbReference type="Proteomes" id="UP000596123">
    <property type="component" value="Segment"/>
</dbReference>
<feature type="domain" description="Glycosyltransferase 2-like" evidence="2">
    <location>
        <begin position="5"/>
        <end position="129"/>
    </location>
</feature>
<evidence type="ECO:0000313" key="3">
    <source>
        <dbReference type="EMBL" id="QQO90295.1"/>
    </source>
</evidence>